<proteinExistence type="predicted"/>
<gene>
    <name evidence="3" type="ORF">DN745_18660</name>
</gene>
<protein>
    <submittedName>
        <fullName evidence="3">Uncharacterized protein</fullName>
    </submittedName>
</protein>
<evidence type="ECO:0000313" key="3">
    <source>
        <dbReference type="EMBL" id="AWV91238.1"/>
    </source>
</evidence>
<evidence type="ECO:0000313" key="4">
    <source>
        <dbReference type="Proteomes" id="UP000249799"/>
    </source>
</evidence>
<dbReference type="OrthoDB" id="10008583at2"/>
<sequence length="504" mass="54997">MKSKLKPCVAAGLIALAAVVVLALYVGDSWIAPKLPAIIGAALILPVSVLGALFIYPEANQGKGRIGVQLLTILSAAIFGLGIPILWAQPQVRSYAVEQAPEMVVNLTSALDDPVLEVSKKACHRILLDLSRTEALVDSLRTRHPLAVACLNTAAEGANRNAVATKLRIQWYRPLVTEKQDEEADLCVNAKMLAELPVDVSLKQGDLFDCALRAPEGDTRQCCAMTLTALTPSCEDLAGQIDTKKLVDNNTVSALGALSYGESTAESEFREVASFVDLQCPEMQAFALKLACLTYAKTDGETDTNRFLNWKFDQHQGCLSPEDKKEAAEVHQICTTLLEATEEKTTVSDKMICDSHRVAIEQDRRTRENIKGLSSAQGAALATQIAAGNRSEAHRRGDVNQWLETFQQKTGAPDLDAYSEADKRALMKKFMLSGPNPDQMRANPVEEYDNIQQEFNAKLAANPKLKAKLEKEIEAAEGAPSEEEMKEITEAGRKKIEAVQQHLK</sequence>
<dbReference type="AlphaFoldDB" id="A0A2Z4FRF3"/>
<dbReference type="KEGG" id="bsed:DN745_18660"/>
<keyword evidence="2" id="KW-1133">Transmembrane helix</keyword>
<accession>A0A2Z4FRF3</accession>
<dbReference type="EMBL" id="CP030032">
    <property type="protein sequence ID" value="AWV91238.1"/>
    <property type="molecule type" value="Genomic_DNA"/>
</dbReference>
<evidence type="ECO:0000256" key="2">
    <source>
        <dbReference type="SAM" id="Phobius"/>
    </source>
</evidence>
<organism evidence="3 4">
    <name type="scientific">Bradymonas sediminis</name>
    <dbReference type="NCBI Taxonomy" id="1548548"/>
    <lineage>
        <taxon>Bacteria</taxon>
        <taxon>Deltaproteobacteria</taxon>
        <taxon>Bradymonadales</taxon>
        <taxon>Bradymonadaceae</taxon>
        <taxon>Bradymonas</taxon>
    </lineage>
</organism>
<reference evidence="3 4" key="1">
    <citation type="submission" date="2018-06" db="EMBL/GenBank/DDBJ databases">
        <title>Lujinxingia sediminis gen. nov. sp. nov., a new facultative anaerobic member of the class Deltaproteobacteria, and proposal of Lujinxingaceae fam. nov.</title>
        <authorList>
            <person name="Guo L.-Y."/>
            <person name="Li C.-M."/>
            <person name="Wang S."/>
            <person name="Du Z.-J."/>
        </authorList>
    </citation>
    <scope>NUCLEOTIDE SEQUENCE [LARGE SCALE GENOMIC DNA]</scope>
    <source>
        <strain evidence="3 4">FA350</strain>
    </source>
</reference>
<keyword evidence="4" id="KW-1185">Reference proteome</keyword>
<feature type="region of interest" description="Disordered" evidence="1">
    <location>
        <begin position="474"/>
        <end position="504"/>
    </location>
</feature>
<dbReference type="Proteomes" id="UP000249799">
    <property type="component" value="Chromosome"/>
</dbReference>
<feature type="transmembrane region" description="Helical" evidence="2">
    <location>
        <begin position="33"/>
        <end position="56"/>
    </location>
</feature>
<evidence type="ECO:0000256" key="1">
    <source>
        <dbReference type="SAM" id="MobiDB-lite"/>
    </source>
</evidence>
<name>A0A2Z4FRF3_9DELT</name>
<feature type="compositionally biased region" description="Basic and acidic residues" evidence="1">
    <location>
        <begin position="486"/>
        <end position="497"/>
    </location>
</feature>
<feature type="transmembrane region" description="Helical" evidence="2">
    <location>
        <begin position="68"/>
        <end position="87"/>
    </location>
</feature>
<keyword evidence="2" id="KW-0472">Membrane</keyword>
<keyword evidence="2" id="KW-0812">Transmembrane</keyword>